<gene>
    <name evidence="1" type="ORF">GIL414_LOCUS52399</name>
</gene>
<evidence type="ECO:0000313" key="2">
    <source>
        <dbReference type="Proteomes" id="UP000681720"/>
    </source>
</evidence>
<protein>
    <submittedName>
        <fullName evidence="1">Uncharacterized protein</fullName>
    </submittedName>
</protein>
<feature type="non-terminal residue" evidence="1">
    <location>
        <position position="55"/>
    </location>
</feature>
<reference evidence="1" key="1">
    <citation type="submission" date="2021-02" db="EMBL/GenBank/DDBJ databases">
        <authorList>
            <person name="Nowell W R."/>
        </authorList>
    </citation>
    <scope>NUCLEOTIDE SEQUENCE</scope>
</reference>
<evidence type="ECO:0000313" key="1">
    <source>
        <dbReference type="EMBL" id="CAF4912657.1"/>
    </source>
</evidence>
<dbReference type="Proteomes" id="UP000681720">
    <property type="component" value="Unassembled WGS sequence"/>
</dbReference>
<dbReference type="AlphaFoldDB" id="A0A8S3CGP2"/>
<comment type="caution">
    <text evidence="1">The sequence shown here is derived from an EMBL/GenBank/DDBJ whole genome shotgun (WGS) entry which is preliminary data.</text>
</comment>
<accession>A0A8S3CGP2</accession>
<organism evidence="1 2">
    <name type="scientific">Rotaria magnacalcarata</name>
    <dbReference type="NCBI Taxonomy" id="392030"/>
    <lineage>
        <taxon>Eukaryota</taxon>
        <taxon>Metazoa</taxon>
        <taxon>Spiralia</taxon>
        <taxon>Gnathifera</taxon>
        <taxon>Rotifera</taxon>
        <taxon>Eurotatoria</taxon>
        <taxon>Bdelloidea</taxon>
        <taxon>Philodinida</taxon>
        <taxon>Philodinidae</taxon>
        <taxon>Rotaria</taxon>
    </lineage>
</organism>
<proteinExistence type="predicted"/>
<sequence>QSTVSSVGQKLQIPYNANPFFRPKVVFNQQPTTAITTLQSVSRDSSIVNSNANIQ</sequence>
<feature type="non-terminal residue" evidence="1">
    <location>
        <position position="1"/>
    </location>
</feature>
<dbReference type="EMBL" id="CAJOBJ010179439">
    <property type="protein sequence ID" value="CAF4912657.1"/>
    <property type="molecule type" value="Genomic_DNA"/>
</dbReference>
<name>A0A8S3CGP2_9BILA</name>